<dbReference type="EMBL" id="JAAAIP010000163">
    <property type="protein sequence ID" value="KAG0324097.1"/>
    <property type="molecule type" value="Genomic_DNA"/>
</dbReference>
<feature type="domain" description="Calcineurin-like phosphoesterase" evidence="4">
    <location>
        <begin position="128"/>
        <end position="404"/>
    </location>
</feature>
<feature type="region of interest" description="Disordered" evidence="3">
    <location>
        <begin position="555"/>
        <end position="605"/>
    </location>
</feature>
<dbReference type="Proteomes" id="UP000738325">
    <property type="component" value="Unassembled WGS sequence"/>
</dbReference>
<protein>
    <submittedName>
        <fullName evidence="5">Endopolyphosphatase</fullName>
    </submittedName>
</protein>
<keyword evidence="6" id="KW-1185">Reference proteome</keyword>
<dbReference type="InterPro" id="IPR029052">
    <property type="entry name" value="Metallo-depent_PP-like"/>
</dbReference>
<dbReference type="InterPro" id="IPR041805">
    <property type="entry name" value="ASMase/PPN1_MPP"/>
</dbReference>
<reference evidence="5" key="1">
    <citation type="journal article" date="2020" name="Fungal Divers.">
        <title>Resolving the Mortierellaceae phylogeny through synthesis of multi-gene phylogenetics and phylogenomics.</title>
        <authorList>
            <person name="Vandepol N."/>
            <person name="Liber J."/>
            <person name="Desiro A."/>
            <person name="Na H."/>
            <person name="Kennedy M."/>
            <person name="Barry K."/>
            <person name="Grigoriev I.V."/>
            <person name="Miller A.N."/>
            <person name="O'Donnell K."/>
            <person name="Stajich J.E."/>
            <person name="Bonito G."/>
        </authorList>
    </citation>
    <scope>NUCLEOTIDE SEQUENCE</scope>
    <source>
        <strain evidence="5">REB-010B</strain>
    </source>
</reference>
<feature type="compositionally biased region" description="Basic residues" evidence="3">
    <location>
        <begin position="576"/>
        <end position="596"/>
    </location>
</feature>
<dbReference type="Pfam" id="PF00149">
    <property type="entry name" value="Metallophos"/>
    <property type="match status" value="1"/>
</dbReference>
<organism evidence="5 6">
    <name type="scientific">Dissophora globulifera</name>
    <dbReference type="NCBI Taxonomy" id="979702"/>
    <lineage>
        <taxon>Eukaryota</taxon>
        <taxon>Fungi</taxon>
        <taxon>Fungi incertae sedis</taxon>
        <taxon>Mucoromycota</taxon>
        <taxon>Mortierellomycotina</taxon>
        <taxon>Mortierellomycetes</taxon>
        <taxon>Mortierellales</taxon>
        <taxon>Mortierellaceae</taxon>
        <taxon>Dissophora</taxon>
    </lineage>
</organism>
<feature type="region of interest" description="Disordered" evidence="3">
    <location>
        <begin position="146"/>
        <end position="171"/>
    </location>
</feature>
<dbReference type="GO" id="GO:0000324">
    <property type="term" value="C:fungal-type vacuole"/>
    <property type="evidence" value="ECO:0007669"/>
    <property type="project" value="TreeGrafter"/>
</dbReference>
<dbReference type="PANTHER" id="PTHR10340:SF55">
    <property type="entry name" value="ENDOPOLYPHOSPHATASE"/>
    <property type="match status" value="1"/>
</dbReference>
<gene>
    <name evidence="5" type="primary">PPN1_1</name>
    <name evidence="5" type="ORF">BGZ99_002202</name>
</gene>
<accession>A0A9P6RN72</accession>
<dbReference type="AlphaFoldDB" id="A0A9P6RN72"/>
<comment type="caution">
    <text evidence="5">The sequence shown here is derived from an EMBL/GenBank/DDBJ whole genome shotgun (WGS) entry which is preliminary data.</text>
</comment>
<evidence type="ECO:0000256" key="3">
    <source>
        <dbReference type="SAM" id="MobiDB-lite"/>
    </source>
</evidence>
<evidence type="ECO:0000313" key="5">
    <source>
        <dbReference type="EMBL" id="KAG0324097.1"/>
    </source>
</evidence>
<name>A0A9P6RN72_9FUNG</name>
<dbReference type="GO" id="GO:0004309">
    <property type="term" value="F:exopolyphosphatase activity"/>
    <property type="evidence" value="ECO:0007669"/>
    <property type="project" value="TreeGrafter"/>
</dbReference>
<dbReference type="InterPro" id="IPR004843">
    <property type="entry name" value="Calcineurin-like_PHP"/>
</dbReference>
<keyword evidence="1" id="KW-0378">Hydrolase</keyword>
<dbReference type="GO" id="GO:0006798">
    <property type="term" value="P:polyphosphate catabolic process"/>
    <property type="evidence" value="ECO:0007669"/>
    <property type="project" value="TreeGrafter"/>
</dbReference>
<dbReference type="Gene3D" id="3.60.21.10">
    <property type="match status" value="1"/>
</dbReference>
<keyword evidence="2" id="KW-0325">Glycoprotein</keyword>
<evidence type="ECO:0000259" key="4">
    <source>
        <dbReference type="Pfam" id="PF00149"/>
    </source>
</evidence>
<evidence type="ECO:0000256" key="2">
    <source>
        <dbReference type="ARBA" id="ARBA00023180"/>
    </source>
</evidence>
<dbReference type="GO" id="GO:0005615">
    <property type="term" value="C:extracellular space"/>
    <property type="evidence" value="ECO:0007669"/>
    <property type="project" value="TreeGrafter"/>
</dbReference>
<dbReference type="SUPFAM" id="SSF56300">
    <property type="entry name" value="Metallo-dependent phosphatases"/>
    <property type="match status" value="1"/>
</dbReference>
<proteinExistence type="predicted"/>
<dbReference type="GO" id="GO:0000298">
    <property type="term" value="F:endopolyphosphatase activity"/>
    <property type="evidence" value="ECO:0007669"/>
    <property type="project" value="TreeGrafter"/>
</dbReference>
<feature type="compositionally biased region" description="Acidic residues" evidence="3">
    <location>
        <begin position="555"/>
        <end position="571"/>
    </location>
</feature>
<dbReference type="CDD" id="cd00842">
    <property type="entry name" value="MPP_ASMase"/>
    <property type="match status" value="1"/>
</dbReference>
<evidence type="ECO:0000313" key="6">
    <source>
        <dbReference type="Proteomes" id="UP000738325"/>
    </source>
</evidence>
<dbReference type="PANTHER" id="PTHR10340">
    <property type="entry name" value="SPHINGOMYELIN PHOSPHODIESTERASE"/>
    <property type="match status" value="1"/>
</dbReference>
<dbReference type="GO" id="GO:0008081">
    <property type="term" value="F:phosphoric diester hydrolase activity"/>
    <property type="evidence" value="ECO:0007669"/>
    <property type="project" value="TreeGrafter"/>
</dbReference>
<sequence length="685" mass="77540">MEQDSSSFAAHNSRRASIPICRHYAAPITARRASRLTPCIDTNEHLQIPFHGFSSASATTATTTTTTTTMKTRPSRATRWLKHGSARLLVACCVLSCLLIPTFSSSTGGIVSAQPNPYDPEKSRLRGHFLHITDIHPDEHYITGGSISSSCHRNTTDDDDEEDRLTMMRPGRRDGGYGGIYGASYSICDSPFTLANATFDWIDKNLIGTIDFVIWTGDNARHDSDNEYPRTQKEIEDLNREIANRFLETFAPDKDDPYQQRIPIVPSIGNNDVYPHNIMQAGPNRILQHFSEIWAEFIPESQFHTFQHGGYFHVEVVPGKISILSLNTLYFFNQNAAVDGCVDEDEPGTDQMDWLMVELESLRRRGMTAYLTGHVPPARKSYSPSCYVRYTDIALRYQDVIVGHLYGHANIDHFFILSQATLLEDEGRRGRDRIAEFDSDSDEISIGQGNGQIALTSGRKARSWDDESDHEYDPFTKLGLSSYLIELWEQYADIPKRAKMTDYAIVNVSPSVVPTYNPTLRVYTYQLAIEKSAAKRSLSLSPPLPLDIEAEGYDDEEDEEYESFADEYEVDEQGKNKKKKKKDKKKKPKKPKKPKRPANPPAAPPITFGFPLNYTQYWVNLTQANAEAKKPEYTVEYRSREDWGLQNLSVPEWLGLAKKIVHSEKVKAKYTALMVVLTGTENDHY</sequence>
<dbReference type="OrthoDB" id="348678at2759"/>
<evidence type="ECO:0000256" key="1">
    <source>
        <dbReference type="ARBA" id="ARBA00022801"/>
    </source>
</evidence>